<keyword evidence="8" id="KW-1185">Reference proteome</keyword>
<evidence type="ECO:0000256" key="1">
    <source>
        <dbReference type="ARBA" id="ARBA00022490"/>
    </source>
</evidence>
<dbReference type="PANTHER" id="PTHR13393:SF0">
    <property type="entry name" value="RNA N6-ADENOSINE-METHYLTRANSFERASE METTL16"/>
    <property type="match status" value="1"/>
</dbReference>
<dbReference type="PIRSF" id="PIRSF029038">
    <property type="entry name" value="Mtase_YbiN_prd"/>
    <property type="match status" value="1"/>
</dbReference>
<organism evidence="7 8">
    <name type="scientific">Sphingobacterium allocomposti</name>
    <dbReference type="NCBI Taxonomy" id="415956"/>
    <lineage>
        <taxon>Bacteria</taxon>
        <taxon>Pseudomonadati</taxon>
        <taxon>Bacteroidota</taxon>
        <taxon>Sphingobacteriia</taxon>
        <taxon>Sphingobacteriales</taxon>
        <taxon>Sphingobacteriaceae</taxon>
        <taxon>Sphingobacterium</taxon>
    </lineage>
</organism>
<dbReference type="GO" id="GO:0005737">
    <property type="term" value="C:cytoplasm"/>
    <property type="evidence" value="ECO:0007669"/>
    <property type="project" value="UniProtKB-SubCell"/>
</dbReference>
<dbReference type="AlphaFoldDB" id="A0A5S5DBI5"/>
<dbReference type="GO" id="GO:0052907">
    <property type="term" value="F:23S rRNA (adenine(1618)-N(6))-methyltransferase activity"/>
    <property type="evidence" value="ECO:0007669"/>
    <property type="project" value="UniProtKB-EC"/>
</dbReference>
<evidence type="ECO:0000313" key="7">
    <source>
        <dbReference type="EMBL" id="TYP92496.1"/>
    </source>
</evidence>
<dbReference type="CDD" id="cd02440">
    <property type="entry name" value="AdoMet_MTases"/>
    <property type="match status" value="1"/>
</dbReference>
<dbReference type="Pfam" id="PF05971">
    <property type="entry name" value="Methyltransf_10"/>
    <property type="match status" value="1"/>
</dbReference>
<name>A0A5S5DBI5_9SPHI</name>
<dbReference type="RefSeq" id="WP_148909322.1">
    <property type="nucleotide sequence ID" value="NZ_VNHX01000016.1"/>
</dbReference>
<proteinExistence type="inferred from homology"/>
<dbReference type="InterPro" id="IPR016909">
    <property type="entry name" value="rRNA_lsu_MeTfrase_F"/>
</dbReference>
<accession>A0A5S5DBI5</accession>
<comment type="subcellular location">
    <subcellularLocation>
        <location evidence="6">Cytoplasm</location>
    </subcellularLocation>
</comment>
<protein>
    <recommendedName>
        <fullName evidence="6">Ribosomal RNA large subunit methyltransferase F</fullName>
        <ecNumber evidence="6">2.1.1.181</ecNumber>
    </recommendedName>
    <alternativeName>
        <fullName evidence="6">23S rRNA mA1618 methyltransferase</fullName>
    </alternativeName>
    <alternativeName>
        <fullName evidence="6">rRNA adenine N-6-methyltransferase</fullName>
    </alternativeName>
</protein>
<dbReference type="GO" id="GO:0070475">
    <property type="term" value="P:rRNA base methylation"/>
    <property type="evidence" value="ECO:0007669"/>
    <property type="project" value="TreeGrafter"/>
</dbReference>
<dbReference type="OrthoDB" id="1115728at2"/>
<evidence type="ECO:0000256" key="5">
    <source>
        <dbReference type="ARBA" id="ARBA00022691"/>
    </source>
</evidence>
<keyword evidence="3 6" id="KW-0489">Methyltransferase</keyword>
<dbReference type="InterPro" id="IPR029063">
    <property type="entry name" value="SAM-dependent_MTases_sf"/>
</dbReference>
<sequence>MMPDNSIPRKTLHPRNIHLAGYDFKKLTKVNPALRDYMITTPDGRESVDFSHPSAVLQLNKSLLSAYYNVANWSVMKNGLCPPIPGRADYIHYLSDLLTTAPTANRRGADGTRVLDIGTGSSCIYPILGQRIYQWKFVGTDIDQAALNHAQATLKANSGLKRDIELRLQPHPSHIFDGVIQPEEYFDAVMCNPPFFRSREHNWQKTTKKFNNLNRDQDKLPVQNFGGHPNELWCEGGERQFVRTMIYESMDYSEQLGWITSLIADKDNVKPLVAILEYHQAPDIKVIPMAHGNKAIRILAWRWHR</sequence>
<evidence type="ECO:0000256" key="6">
    <source>
        <dbReference type="HAMAP-Rule" id="MF_01848"/>
    </source>
</evidence>
<keyword evidence="2 6" id="KW-0698">rRNA processing</keyword>
<evidence type="ECO:0000256" key="3">
    <source>
        <dbReference type="ARBA" id="ARBA00022603"/>
    </source>
</evidence>
<comment type="function">
    <text evidence="6">Specifically methylates the adenine in position 1618 of 23S rRNA.</text>
</comment>
<dbReference type="EMBL" id="VNHX01000016">
    <property type="protein sequence ID" value="TYP92496.1"/>
    <property type="molecule type" value="Genomic_DNA"/>
</dbReference>
<keyword evidence="1 6" id="KW-0963">Cytoplasm</keyword>
<gene>
    <name evidence="6" type="primary">rlmF</name>
    <name evidence="7" type="ORF">BC792_11699</name>
</gene>
<comment type="caution">
    <text evidence="7">The sequence shown here is derived from an EMBL/GenBank/DDBJ whole genome shotgun (WGS) entry which is preliminary data.</text>
</comment>
<dbReference type="NCBIfam" id="NF008725">
    <property type="entry name" value="PRK11727.1"/>
    <property type="match status" value="1"/>
</dbReference>
<dbReference type="HAMAP" id="MF_01848">
    <property type="entry name" value="23SrRNA_methyltr_F"/>
    <property type="match status" value="1"/>
</dbReference>
<dbReference type="EC" id="2.1.1.181" evidence="6"/>
<evidence type="ECO:0000313" key="8">
    <source>
        <dbReference type="Proteomes" id="UP000325105"/>
    </source>
</evidence>
<dbReference type="InterPro" id="IPR010286">
    <property type="entry name" value="METTL16/RlmF"/>
</dbReference>
<reference evidence="7 8" key="1">
    <citation type="submission" date="2019-07" db="EMBL/GenBank/DDBJ databases">
        <title>Genomic Encyclopedia of Archaeal and Bacterial Type Strains, Phase II (KMG-II): from individual species to whole genera.</title>
        <authorList>
            <person name="Goeker M."/>
        </authorList>
    </citation>
    <scope>NUCLEOTIDE SEQUENCE [LARGE SCALE GENOMIC DNA]</scope>
    <source>
        <strain evidence="7 8">DSM 18850</strain>
    </source>
</reference>
<dbReference type="Proteomes" id="UP000325105">
    <property type="component" value="Unassembled WGS sequence"/>
</dbReference>
<comment type="similarity">
    <text evidence="6">Belongs to the methyltransferase superfamily. METTL16/RlmF family.</text>
</comment>
<keyword evidence="5 6" id="KW-0949">S-adenosyl-L-methionine</keyword>
<keyword evidence="4 6" id="KW-0808">Transferase</keyword>
<evidence type="ECO:0000256" key="2">
    <source>
        <dbReference type="ARBA" id="ARBA00022552"/>
    </source>
</evidence>
<comment type="catalytic activity">
    <reaction evidence="6">
        <text>adenosine(1618) in 23S rRNA + S-adenosyl-L-methionine = N(6)-methyladenosine(1618) in 23S rRNA + S-adenosyl-L-homocysteine + H(+)</text>
        <dbReference type="Rhea" id="RHEA:16497"/>
        <dbReference type="Rhea" id="RHEA-COMP:10229"/>
        <dbReference type="Rhea" id="RHEA-COMP:10231"/>
        <dbReference type="ChEBI" id="CHEBI:15378"/>
        <dbReference type="ChEBI" id="CHEBI:57856"/>
        <dbReference type="ChEBI" id="CHEBI:59789"/>
        <dbReference type="ChEBI" id="CHEBI:74411"/>
        <dbReference type="ChEBI" id="CHEBI:74449"/>
        <dbReference type="EC" id="2.1.1.181"/>
    </reaction>
</comment>
<dbReference type="Gene3D" id="3.40.50.150">
    <property type="entry name" value="Vaccinia Virus protein VP39"/>
    <property type="match status" value="1"/>
</dbReference>
<evidence type="ECO:0000256" key="4">
    <source>
        <dbReference type="ARBA" id="ARBA00022679"/>
    </source>
</evidence>
<dbReference type="SUPFAM" id="SSF53335">
    <property type="entry name" value="S-adenosyl-L-methionine-dependent methyltransferases"/>
    <property type="match status" value="1"/>
</dbReference>
<dbReference type="PANTHER" id="PTHR13393">
    <property type="entry name" value="SAM-DEPENDENT METHYLTRANSFERASE"/>
    <property type="match status" value="1"/>
</dbReference>